<accession>A0A4R1QBT8</accession>
<evidence type="ECO:0000313" key="2">
    <source>
        <dbReference type="EMBL" id="TCL45800.1"/>
    </source>
</evidence>
<dbReference type="RefSeq" id="WP_243643128.1">
    <property type="nucleotide sequence ID" value="NZ_SLUL01000019.1"/>
</dbReference>
<dbReference type="SUPFAM" id="SSF55729">
    <property type="entry name" value="Acyl-CoA N-acyltransferases (Nat)"/>
    <property type="match status" value="1"/>
</dbReference>
<name>A0A4R1QBT8_9BACL</name>
<dbReference type="EMBL" id="SLUL01000019">
    <property type="protein sequence ID" value="TCL45800.1"/>
    <property type="molecule type" value="Genomic_DNA"/>
</dbReference>
<protein>
    <submittedName>
        <fullName evidence="2">Putative acetyltransferase</fullName>
    </submittedName>
</protein>
<dbReference type="PANTHER" id="PTHR43617">
    <property type="entry name" value="L-AMINO ACID N-ACETYLTRANSFERASE"/>
    <property type="match status" value="1"/>
</dbReference>
<dbReference type="GO" id="GO:0016747">
    <property type="term" value="F:acyltransferase activity, transferring groups other than amino-acyl groups"/>
    <property type="evidence" value="ECO:0007669"/>
    <property type="project" value="InterPro"/>
</dbReference>
<keyword evidence="2" id="KW-0808">Transferase</keyword>
<evidence type="ECO:0000259" key="1">
    <source>
        <dbReference type="PROSITE" id="PS51186"/>
    </source>
</evidence>
<dbReference type="CDD" id="cd04301">
    <property type="entry name" value="NAT_SF"/>
    <property type="match status" value="1"/>
</dbReference>
<dbReference type="InterPro" id="IPR000182">
    <property type="entry name" value="GNAT_dom"/>
</dbReference>
<dbReference type="InterPro" id="IPR050276">
    <property type="entry name" value="MshD_Acetyltransferase"/>
</dbReference>
<dbReference type="Proteomes" id="UP000295658">
    <property type="component" value="Unassembled WGS sequence"/>
</dbReference>
<reference evidence="2 3" key="1">
    <citation type="submission" date="2019-03" db="EMBL/GenBank/DDBJ databases">
        <title>Genomic Encyclopedia of Type Strains, Phase IV (KMG-IV): sequencing the most valuable type-strain genomes for metagenomic binning, comparative biology and taxonomic classification.</title>
        <authorList>
            <person name="Goeker M."/>
        </authorList>
    </citation>
    <scope>NUCLEOTIDE SEQUENCE [LARGE SCALE GENOMIC DNA]</scope>
    <source>
        <strain evidence="2 3">DSM 24979</strain>
    </source>
</reference>
<sequence>MNFHIRSEKIDDYKGIREVNMLAFHREDEAKLVEAIRESEYFIPELSLVAVTDEHEIIGHILFSEITLETDKGNLPTLALAPMAVKPQYQRQGIGSRLVTEGLKVCKDLGYKHVFVLGHLDFYPRFGFIPAKTFGIESPFPVPDEVFMALELEHRSLDGLTGKIKYPKAFDTVS</sequence>
<feature type="domain" description="N-acetyltransferase" evidence="1">
    <location>
        <begin position="3"/>
        <end position="153"/>
    </location>
</feature>
<dbReference type="PANTHER" id="PTHR43617:SF2">
    <property type="entry name" value="UPF0039 PROTEIN SLL0451"/>
    <property type="match status" value="1"/>
</dbReference>
<dbReference type="Pfam" id="PF00583">
    <property type="entry name" value="Acetyltransf_1"/>
    <property type="match status" value="1"/>
</dbReference>
<proteinExistence type="predicted"/>
<gene>
    <name evidence="2" type="ORF">EDD69_11916</name>
</gene>
<comment type="caution">
    <text evidence="2">The sequence shown here is derived from an EMBL/GenBank/DDBJ whole genome shotgun (WGS) entry which is preliminary data.</text>
</comment>
<keyword evidence="3" id="KW-1185">Reference proteome</keyword>
<organism evidence="2 3">
    <name type="scientific">Thermolongibacillus altinsuensis</name>
    <dbReference type="NCBI Taxonomy" id="575256"/>
    <lineage>
        <taxon>Bacteria</taxon>
        <taxon>Bacillati</taxon>
        <taxon>Bacillota</taxon>
        <taxon>Bacilli</taxon>
        <taxon>Bacillales</taxon>
        <taxon>Anoxybacillaceae</taxon>
        <taxon>Thermolongibacillus</taxon>
    </lineage>
</organism>
<dbReference type="InterPro" id="IPR016181">
    <property type="entry name" value="Acyl_CoA_acyltransferase"/>
</dbReference>
<dbReference type="Gene3D" id="3.40.630.30">
    <property type="match status" value="1"/>
</dbReference>
<dbReference type="PROSITE" id="PS51186">
    <property type="entry name" value="GNAT"/>
    <property type="match status" value="1"/>
</dbReference>
<dbReference type="AlphaFoldDB" id="A0A4R1QBT8"/>
<evidence type="ECO:0000313" key="3">
    <source>
        <dbReference type="Proteomes" id="UP000295658"/>
    </source>
</evidence>